<organism evidence="1">
    <name type="scientific">Utricularia reniformis</name>
    <dbReference type="NCBI Taxonomy" id="192314"/>
    <lineage>
        <taxon>Eukaryota</taxon>
        <taxon>Viridiplantae</taxon>
        <taxon>Streptophyta</taxon>
        <taxon>Embryophyta</taxon>
        <taxon>Tracheophyta</taxon>
        <taxon>Spermatophyta</taxon>
        <taxon>Magnoliopsida</taxon>
        <taxon>eudicotyledons</taxon>
        <taxon>Gunneridae</taxon>
        <taxon>Pentapetalae</taxon>
        <taxon>asterids</taxon>
        <taxon>lamiids</taxon>
        <taxon>Lamiales</taxon>
        <taxon>Lentibulariaceae</taxon>
        <taxon>Utricularia</taxon>
    </lineage>
</organism>
<proteinExistence type="predicted"/>
<name>A0A1Y0B3M8_9LAMI</name>
<dbReference type="AlphaFoldDB" id="A0A1Y0B3M8"/>
<evidence type="ECO:0000313" key="1">
    <source>
        <dbReference type="EMBL" id="ART31987.1"/>
    </source>
</evidence>
<accession>A0A1Y0B3M8</accession>
<keyword evidence="1" id="KW-0496">Mitochondrion</keyword>
<geneLocation type="mitochondrion" evidence="1"/>
<dbReference type="EMBL" id="KY774314">
    <property type="protein sequence ID" value="ART31987.1"/>
    <property type="molecule type" value="Genomic_DNA"/>
</dbReference>
<gene>
    <name evidence="1" type="ORF">AEK19_MT1816</name>
</gene>
<protein>
    <submittedName>
        <fullName evidence="1">Uncharacterized protein</fullName>
    </submittedName>
</protein>
<reference evidence="1" key="1">
    <citation type="submission" date="2017-03" db="EMBL/GenBank/DDBJ databases">
        <title>The mitochondrial genome of the carnivorous plant Utricularia reniformis (Lentibulariaceae): structure, comparative analysis and evolutionary landmarks.</title>
        <authorList>
            <person name="Silva S.R."/>
            <person name="Alvarenga D.O."/>
            <person name="Michael T.P."/>
            <person name="Miranda V.F.O."/>
            <person name="Varani A.M."/>
        </authorList>
    </citation>
    <scope>NUCLEOTIDE SEQUENCE</scope>
</reference>
<sequence>MSFLSTWKAVPSMAWFKKLMLRSTDDEGRPLGMWRLTIHLTEFFSELGCFRFACAA</sequence>